<gene>
    <name evidence="2" type="ORF">A2Z78_00920</name>
</gene>
<dbReference type="STRING" id="1801660.A2Z78_00920"/>
<dbReference type="PANTHER" id="PTHR30255:SF2">
    <property type="entry name" value="SINGLE-STRANDED-DNA-SPECIFIC EXONUCLEASE RECJ"/>
    <property type="match status" value="1"/>
</dbReference>
<dbReference type="Gene3D" id="3.90.1640.30">
    <property type="match status" value="1"/>
</dbReference>
<dbReference type="EMBL" id="MHLV01000023">
    <property type="protein sequence ID" value="OGZ17506.1"/>
    <property type="molecule type" value="Genomic_DNA"/>
</dbReference>
<proteinExistence type="predicted"/>
<reference evidence="2 3" key="1">
    <citation type="journal article" date="2016" name="Nat. Commun.">
        <title>Thousands of microbial genomes shed light on interconnected biogeochemical processes in an aquifer system.</title>
        <authorList>
            <person name="Anantharaman K."/>
            <person name="Brown C.T."/>
            <person name="Hug L.A."/>
            <person name="Sharon I."/>
            <person name="Castelle C.J."/>
            <person name="Probst A.J."/>
            <person name="Thomas B.C."/>
            <person name="Singh A."/>
            <person name="Wilkins M.J."/>
            <person name="Karaoz U."/>
            <person name="Brodie E.L."/>
            <person name="Williams K.H."/>
            <person name="Hubbard S.S."/>
            <person name="Banfield J.F."/>
        </authorList>
    </citation>
    <scope>NUCLEOTIDE SEQUENCE [LARGE SCALE GENOMIC DNA]</scope>
</reference>
<feature type="domain" description="DDH" evidence="1">
    <location>
        <begin position="24"/>
        <end position="174"/>
    </location>
</feature>
<dbReference type="SUPFAM" id="SSF64182">
    <property type="entry name" value="DHH phosphoesterases"/>
    <property type="match status" value="1"/>
</dbReference>
<dbReference type="Proteomes" id="UP000176752">
    <property type="component" value="Unassembled WGS sequence"/>
</dbReference>
<evidence type="ECO:0000313" key="2">
    <source>
        <dbReference type="EMBL" id="OGZ17506.1"/>
    </source>
</evidence>
<sequence>MKIEIKNLKKAANRIQRAVKNKEKIILYGDADLDGISSVIILKETIKSLGAEIENIYFPNREKEGYGLNEKALSFLSKSAPALFIVLDCGISNFEEMKLAKKMGFEVVIIDHHEILEKLPQASIIIDPKQRDDKYPFKQFATAGLVFKLSQLLLEEKNNQSLIKNFSELAALATIADMMPEVEENKKIIDEGLRLLESTWRPGLKVFFEMELFKDYKSTREIAQKIISALNAGEHQNYLHESYLLLTTSFQGEAKNLAKNLLEKAYQKQAQVREITEEIKGRSSQKLKENIIFEGDSSWPFLLVGPIASKVYAYFQKPTFIFKNNGKESLGAVRTPKDINGVSALIGCQKFLKTFGGHPQAAGFRLENTNLENFKKCLTKYFEEKT</sequence>
<dbReference type="InterPro" id="IPR038763">
    <property type="entry name" value="DHH_sf"/>
</dbReference>
<dbReference type="Pfam" id="PF01368">
    <property type="entry name" value="DHH"/>
    <property type="match status" value="1"/>
</dbReference>
<protein>
    <recommendedName>
        <fullName evidence="1">DDH domain-containing protein</fullName>
    </recommendedName>
</protein>
<dbReference type="GO" id="GO:0004527">
    <property type="term" value="F:exonuclease activity"/>
    <property type="evidence" value="ECO:0007669"/>
    <property type="project" value="UniProtKB-KW"/>
</dbReference>
<dbReference type="Gene3D" id="3.10.310.30">
    <property type="match status" value="1"/>
</dbReference>
<accession>A0A1G2DVE8</accession>
<name>A0A1G2DVE8_9BACT</name>
<evidence type="ECO:0000313" key="3">
    <source>
        <dbReference type="Proteomes" id="UP000176752"/>
    </source>
</evidence>
<dbReference type="InterPro" id="IPR001667">
    <property type="entry name" value="DDH_dom"/>
</dbReference>
<evidence type="ECO:0000259" key="1">
    <source>
        <dbReference type="Pfam" id="PF01368"/>
    </source>
</evidence>
<dbReference type="AlphaFoldDB" id="A0A1G2DVE8"/>
<dbReference type="InterPro" id="IPR051673">
    <property type="entry name" value="SSDNA_exonuclease_RecJ"/>
</dbReference>
<comment type="caution">
    <text evidence="2">The sequence shown here is derived from an EMBL/GenBank/DDBJ whole genome shotgun (WGS) entry which is preliminary data.</text>
</comment>
<organism evidence="2 3">
    <name type="scientific">Candidatus Nealsonbacteria bacterium RBG_13_36_15</name>
    <dbReference type="NCBI Taxonomy" id="1801660"/>
    <lineage>
        <taxon>Bacteria</taxon>
        <taxon>Candidatus Nealsoniibacteriota</taxon>
    </lineage>
</organism>
<dbReference type="PANTHER" id="PTHR30255">
    <property type="entry name" value="SINGLE-STRANDED-DNA-SPECIFIC EXONUCLEASE RECJ"/>
    <property type="match status" value="1"/>
</dbReference>